<reference evidence="7" key="1">
    <citation type="journal article" date="2013" name="Ind. Biotechnol.">
        <title>Comparative genomics analysis of Trichoderma reesei strains.</title>
        <authorList>
            <person name="Koike H."/>
            <person name="Aerts A."/>
            <person name="LaButti K."/>
            <person name="Grigoriev I.V."/>
            <person name="Baker S.E."/>
        </authorList>
    </citation>
    <scope>NUCLEOTIDE SEQUENCE [LARGE SCALE GENOMIC DNA]</scope>
    <source>
        <strain evidence="7">ATCC 56765 / BCRC 32924 / NRRL 11460 / Rut C-30</strain>
    </source>
</reference>
<dbReference type="GO" id="GO:0004364">
    <property type="term" value="F:glutathione transferase activity"/>
    <property type="evidence" value="ECO:0007669"/>
    <property type="project" value="TreeGrafter"/>
</dbReference>
<dbReference type="InterPro" id="IPR050997">
    <property type="entry name" value="MAPEG"/>
</dbReference>
<evidence type="ECO:0000313" key="7">
    <source>
        <dbReference type="Proteomes" id="UP000024376"/>
    </source>
</evidence>
<dbReference type="GO" id="GO:0004602">
    <property type="term" value="F:glutathione peroxidase activity"/>
    <property type="evidence" value="ECO:0007669"/>
    <property type="project" value="TreeGrafter"/>
</dbReference>
<keyword evidence="3 5" id="KW-1133">Transmembrane helix</keyword>
<dbReference type="GO" id="GO:0005783">
    <property type="term" value="C:endoplasmic reticulum"/>
    <property type="evidence" value="ECO:0007669"/>
    <property type="project" value="TreeGrafter"/>
</dbReference>
<dbReference type="Pfam" id="PF01124">
    <property type="entry name" value="MAPEG"/>
    <property type="match status" value="1"/>
</dbReference>
<dbReference type="OrthoDB" id="410651at2759"/>
<feature type="transmembrane region" description="Helical" evidence="5">
    <location>
        <begin position="12"/>
        <end position="30"/>
    </location>
</feature>
<dbReference type="GO" id="GO:0005635">
    <property type="term" value="C:nuclear envelope"/>
    <property type="evidence" value="ECO:0007669"/>
    <property type="project" value="TreeGrafter"/>
</dbReference>
<dbReference type="InterPro" id="IPR023352">
    <property type="entry name" value="MAPEG-like_dom_sf"/>
</dbReference>
<dbReference type="HOGENOM" id="CLU_110291_1_1_1"/>
<keyword evidence="6" id="KW-0808">Transferase</keyword>
<dbReference type="AlphaFoldDB" id="A0A024S2A8"/>
<dbReference type="InterPro" id="IPR001129">
    <property type="entry name" value="Membr-assoc_MAPEG"/>
</dbReference>
<evidence type="ECO:0000256" key="5">
    <source>
        <dbReference type="SAM" id="Phobius"/>
    </source>
</evidence>
<keyword evidence="4 5" id="KW-0472">Membrane</keyword>
<name>A0A024S2A8_HYPJR</name>
<dbReference type="PANTHER" id="PTHR10250:SF26">
    <property type="entry name" value="GLUTATHIONE S-TRANSFERASE 3, MITOCHONDRIAL"/>
    <property type="match status" value="1"/>
</dbReference>
<keyword evidence="2 5" id="KW-0812">Transmembrane</keyword>
<evidence type="ECO:0000256" key="4">
    <source>
        <dbReference type="ARBA" id="ARBA00023136"/>
    </source>
</evidence>
<dbReference type="KEGG" id="trr:M419DRAFT_86104"/>
<protein>
    <submittedName>
        <fullName evidence="6">Putative microsomal glutathione S-transferase 3</fullName>
    </submittedName>
</protein>
<evidence type="ECO:0000256" key="2">
    <source>
        <dbReference type="ARBA" id="ARBA00022692"/>
    </source>
</evidence>
<dbReference type="Proteomes" id="UP000024376">
    <property type="component" value="Unassembled WGS sequence"/>
</dbReference>
<sequence length="150" mass="16075">MAITLAVPDTYGLVLAAATSTFFVNTFHMFRTAKLRKASNIPYPNAYATHEQAEKDVNAYRFNCAQRAHANFIENQPSALGALLISGLHFPVAAAVLGATWSVGRTLYLYGYTSSAGPKGRTFGAYIAGVADLSLKLMAAYTSYLLVAGK</sequence>
<gene>
    <name evidence="6" type="ORF">M419DRAFT_86104</name>
</gene>
<comment type="subcellular location">
    <subcellularLocation>
        <location evidence="1">Membrane</location>
        <topology evidence="1">Multi-pass membrane protein</topology>
    </subcellularLocation>
</comment>
<dbReference type="EMBL" id="KI911156">
    <property type="protein sequence ID" value="ETR99448.1"/>
    <property type="molecule type" value="Genomic_DNA"/>
</dbReference>
<evidence type="ECO:0000256" key="1">
    <source>
        <dbReference type="ARBA" id="ARBA00004141"/>
    </source>
</evidence>
<evidence type="ECO:0000313" key="6">
    <source>
        <dbReference type="EMBL" id="ETR99448.1"/>
    </source>
</evidence>
<dbReference type="PANTHER" id="PTHR10250">
    <property type="entry name" value="MICROSOMAL GLUTATHIONE S-TRANSFERASE"/>
    <property type="match status" value="1"/>
</dbReference>
<dbReference type="SUPFAM" id="SSF161084">
    <property type="entry name" value="MAPEG domain-like"/>
    <property type="match status" value="1"/>
</dbReference>
<feature type="transmembrane region" description="Helical" evidence="5">
    <location>
        <begin position="79"/>
        <end position="103"/>
    </location>
</feature>
<dbReference type="GO" id="GO:0016020">
    <property type="term" value="C:membrane"/>
    <property type="evidence" value="ECO:0007669"/>
    <property type="project" value="UniProtKB-SubCell"/>
</dbReference>
<organism evidence="6 7">
    <name type="scientific">Hypocrea jecorina (strain ATCC 56765 / BCRC 32924 / NRRL 11460 / Rut C-30)</name>
    <name type="common">Trichoderma reesei</name>
    <dbReference type="NCBI Taxonomy" id="1344414"/>
    <lineage>
        <taxon>Eukaryota</taxon>
        <taxon>Fungi</taxon>
        <taxon>Dikarya</taxon>
        <taxon>Ascomycota</taxon>
        <taxon>Pezizomycotina</taxon>
        <taxon>Sordariomycetes</taxon>
        <taxon>Hypocreomycetidae</taxon>
        <taxon>Hypocreales</taxon>
        <taxon>Hypocreaceae</taxon>
        <taxon>Trichoderma</taxon>
    </lineage>
</organism>
<feature type="transmembrane region" description="Helical" evidence="5">
    <location>
        <begin position="123"/>
        <end position="147"/>
    </location>
</feature>
<accession>A0A024S2A8</accession>
<evidence type="ECO:0000256" key="3">
    <source>
        <dbReference type="ARBA" id="ARBA00022989"/>
    </source>
</evidence>
<proteinExistence type="predicted"/>
<dbReference type="Gene3D" id="1.20.120.550">
    <property type="entry name" value="Membrane associated eicosanoid/glutathione metabolism-like domain"/>
    <property type="match status" value="1"/>
</dbReference>